<dbReference type="AlphaFoldDB" id="A0A8H6FAC4"/>
<evidence type="ECO:0000313" key="2">
    <source>
        <dbReference type="EMBL" id="KAF6221075.1"/>
    </source>
</evidence>
<proteinExistence type="predicted"/>
<sequence>MSRYASSEGVLDPTPPSLNATDPGMLPLGISIGRKYVGAAEVARATYQMGKATASPYVPVLGYMSLVCPEPIGNVHSDAVRVCKNHTGSTDISTEAEKH</sequence>
<dbReference type="Proteomes" id="UP000593566">
    <property type="component" value="Unassembled WGS sequence"/>
</dbReference>
<evidence type="ECO:0000313" key="3">
    <source>
        <dbReference type="Proteomes" id="UP000593566"/>
    </source>
</evidence>
<keyword evidence="3" id="KW-1185">Reference proteome</keyword>
<evidence type="ECO:0000256" key="1">
    <source>
        <dbReference type="SAM" id="MobiDB-lite"/>
    </source>
</evidence>
<dbReference type="GeneID" id="59331168"/>
<gene>
    <name evidence="2" type="ORF">HO133_002756</name>
</gene>
<comment type="caution">
    <text evidence="2">The sequence shown here is derived from an EMBL/GenBank/DDBJ whole genome shotgun (WGS) entry which is preliminary data.</text>
</comment>
<protein>
    <submittedName>
        <fullName evidence="2">Uncharacterized protein</fullName>
    </submittedName>
</protein>
<dbReference type="EMBL" id="JACCJB010000015">
    <property type="protein sequence ID" value="KAF6221075.1"/>
    <property type="molecule type" value="Genomic_DNA"/>
</dbReference>
<name>A0A8H6FAC4_9LECA</name>
<dbReference type="RefSeq" id="XP_037150510.1">
    <property type="nucleotide sequence ID" value="XM_037293681.1"/>
</dbReference>
<accession>A0A8H6FAC4</accession>
<organism evidence="2 3">
    <name type="scientific">Letharia lupina</name>
    <dbReference type="NCBI Taxonomy" id="560253"/>
    <lineage>
        <taxon>Eukaryota</taxon>
        <taxon>Fungi</taxon>
        <taxon>Dikarya</taxon>
        <taxon>Ascomycota</taxon>
        <taxon>Pezizomycotina</taxon>
        <taxon>Lecanoromycetes</taxon>
        <taxon>OSLEUM clade</taxon>
        <taxon>Lecanoromycetidae</taxon>
        <taxon>Lecanorales</taxon>
        <taxon>Lecanorineae</taxon>
        <taxon>Parmeliaceae</taxon>
        <taxon>Letharia</taxon>
    </lineage>
</organism>
<feature type="region of interest" description="Disordered" evidence="1">
    <location>
        <begin position="1"/>
        <end position="24"/>
    </location>
</feature>
<reference evidence="2 3" key="1">
    <citation type="journal article" date="2020" name="Genomics">
        <title>Complete, high-quality genomes from long-read metagenomic sequencing of two wolf lichen thalli reveals enigmatic genome architecture.</title>
        <authorList>
            <person name="McKenzie S.K."/>
            <person name="Walston R.F."/>
            <person name="Allen J.L."/>
        </authorList>
    </citation>
    <scope>NUCLEOTIDE SEQUENCE [LARGE SCALE GENOMIC DNA]</scope>
    <source>
        <strain evidence="2">WasteWater1</strain>
    </source>
</reference>